<dbReference type="PRINTS" id="PR00080">
    <property type="entry name" value="SDRFAMILY"/>
</dbReference>
<dbReference type="InterPro" id="IPR036291">
    <property type="entry name" value="NAD(P)-bd_dom_sf"/>
</dbReference>
<feature type="compositionally biased region" description="Polar residues" evidence="4">
    <location>
        <begin position="1"/>
        <end position="10"/>
    </location>
</feature>
<gene>
    <name evidence="5" type="ORF">BKH32_03985</name>
</gene>
<dbReference type="CDD" id="cd05374">
    <property type="entry name" value="17beta-HSD-like_SDR_c"/>
    <property type="match status" value="1"/>
</dbReference>
<organism evidence="5 6">
    <name type="scientific">Actinomyces oris</name>
    <dbReference type="NCBI Taxonomy" id="544580"/>
    <lineage>
        <taxon>Bacteria</taxon>
        <taxon>Bacillati</taxon>
        <taxon>Actinomycetota</taxon>
        <taxon>Actinomycetes</taxon>
        <taxon>Actinomycetales</taxon>
        <taxon>Actinomycetaceae</taxon>
        <taxon>Actinomyces</taxon>
    </lineage>
</organism>
<comment type="similarity">
    <text evidence="1 3">Belongs to the short-chain dehydrogenases/reductases (SDR) family.</text>
</comment>
<evidence type="ECO:0000256" key="3">
    <source>
        <dbReference type="RuleBase" id="RU000363"/>
    </source>
</evidence>
<evidence type="ECO:0000256" key="1">
    <source>
        <dbReference type="ARBA" id="ARBA00006484"/>
    </source>
</evidence>
<dbReference type="EMBL" id="MSGO01000013">
    <property type="protein sequence ID" value="OLL15343.1"/>
    <property type="molecule type" value="Genomic_DNA"/>
</dbReference>
<reference evidence="5 6" key="1">
    <citation type="submission" date="2016-12" db="EMBL/GenBank/DDBJ databases">
        <title>Genomic comparison of strains in the 'Actinomyces naeslundii' group.</title>
        <authorList>
            <person name="Mughal S.R."/>
            <person name="Do T."/>
            <person name="Gilbert S.C."/>
            <person name="Witherden E.A."/>
            <person name="Didelot X."/>
            <person name="Beighton D."/>
        </authorList>
    </citation>
    <scope>NUCLEOTIDE SEQUENCE [LARGE SCALE GENOMIC DNA]</scope>
    <source>
        <strain evidence="5 6">S64C</strain>
    </source>
</reference>
<name>A0A1Q8I2M0_9ACTO</name>
<dbReference type="SUPFAM" id="SSF51735">
    <property type="entry name" value="NAD(P)-binding Rossmann-fold domains"/>
    <property type="match status" value="1"/>
</dbReference>
<dbReference type="PANTHER" id="PTHR44169:SF6">
    <property type="entry name" value="NADPH-DEPENDENT 1-ACYLDIHYDROXYACETONE PHOSPHATE REDUCTASE"/>
    <property type="match status" value="1"/>
</dbReference>
<comment type="caution">
    <text evidence="5">The sequence shown here is derived from an EMBL/GenBank/DDBJ whole genome shotgun (WGS) entry which is preliminary data.</text>
</comment>
<dbReference type="AlphaFoldDB" id="A0A1Q8I2M0"/>
<feature type="region of interest" description="Disordered" evidence="4">
    <location>
        <begin position="1"/>
        <end position="34"/>
    </location>
</feature>
<dbReference type="GO" id="GO:0016491">
    <property type="term" value="F:oxidoreductase activity"/>
    <property type="evidence" value="ECO:0007669"/>
    <property type="project" value="UniProtKB-KW"/>
</dbReference>
<dbReference type="Gene3D" id="3.40.50.720">
    <property type="entry name" value="NAD(P)-binding Rossmann-like Domain"/>
    <property type="match status" value="1"/>
</dbReference>
<evidence type="ECO:0000256" key="4">
    <source>
        <dbReference type="SAM" id="MobiDB-lite"/>
    </source>
</evidence>
<evidence type="ECO:0000313" key="6">
    <source>
        <dbReference type="Proteomes" id="UP000185736"/>
    </source>
</evidence>
<dbReference type="NCBIfam" id="NF004826">
    <property type="entry name" value="PRK06182.1"/>
    <property type="match status" value="1"/>
</dbReference>
<evidence type="ECO:0000256" key="2">
    <source>
        <dbReference type="ARBA" id="ARBA00023002"/>
    </source>
</evidence>
<dbReference type="PANTHER" id="PTHR44169">
    <property type="entry name" value="NADPH-DEPENDENT 1-ACYLDIHYDROXYACETONE PHOSPHATE REDUCTASE"/>
    <property type="match status" value="1"/>
</dbReference>
<dbReference type="Proteomes" id="UP000185736">
    <property type="component" value="Unassembled WGS sequence"/>
</dbReference>
<keyword evidence="2" id="KW-0560">Oxidoreductase</keyword>
<dbReference type="RefSeq" id="WP_075248729.1">
    <property type="nucleotide sequence ID" value="NZ_MSGO01000013.1"/>
</dbReference>
<proteinExistence type="inferred from homology"/>
<dbReference type="InterPro" id="IPR002347">
    <property type="entry name" value="SDR_fam"/>
</dbReference>
<accession>A0A1Q8I2M0</accession>
<sequence length="315" mass="33867">MVNSGGTPTSSEREPLVTTTAEQAPATVPQPFSKAPGTRVALVTGASSGIGEDTARRLQALGYIVYGAARRTDRLQALTADGIRPLAMDVTDDASMTTGVNRILEETGRIDVLVNNAGYGSYGAIEDVPIDEARRQFEVNVFGLARLTQLVSPHMRAQGSGTIINISSIGGRLTTPLGGWYHATKYAVEALSDALRMELRPFGIDVVVVEPGAIRTAWWSIAADHLEATAEGSAYADQIRAVAGAMRSESNQRRFSPPVVIARTVGKIITSRRPRTRYAVGFMAGPLIAARRVLPDRAFDQLISAAFGFRRRLRT</sequence>
<dbReference type="PRINTS" id="PR00081">
    <property type="entry name" value="GDHRDH"/>
</dbReference>
<evidence type="ECO:0000313" key="5">
    <source>
        <dbReference type="EMBL" id="OLL15343.1"/>
    </source>
</evidence>
<protein>
    <submittedName>
        <fullName evidence="5">Short-chain dehydrogenase/reductase</fullName>
    </submittedName>
</protein>
<dbReference type="Pfam" id="PF00106">
    <property type="entry name" value="adh_short"/>
    <property type="match status" value="1"/>
</dbReference>